<sequence>MRKLSDVLKGTERSTRFFMSGTFMEKQPDSKPRDSEQRDMLIMTDIKIISNRLEKSKLMRDGKLIRVGDQIEKYRISI</sequence>
<proteinExistence type="predicted"/>
<organism evidence="1 2">
    <name type="scientific">Paenibacillus amylolyticus</name>
    <dbReference type="NCBI Taxonomy" id="1451"/>
    <lineage>
        <taxon>Bacteria</taxon>
        <taxon>Bacillati</taxon>
        <taxon>Bacillota</taxon>
        <taxon>Bacilli</taxon>
        <taxon>Bacillales</taxon>
        <taxon>Paenibacillaceae</taxon>
        <taxon>Paenibacillus</taxon>
    </lineage>
</organism>
<dbReference type="RefSeq" id="WP_310143406.1">
    <property type="nucleotide sequence ID" value="NZ_JAVDTR010000013.1"/>
</dbReference>
<accession>A0AAP5H8J4</accession>
<gene>
    <name evidence="1" type="ORF">J2W91_004336</name>
</gene>
<reference evidence="1" key="1">
    <citation type="submission" date="2023-07" db="EMBL/GenBank/DDBJ databases">
        <title>Sorghum-associated microbial communities from plants grown in Nebraska, USA.</title>
        <authorList>
            <person name="Schachtman D."/>
        </authorList>
    </citation>
    <scope>NUCLEOTIDE SEQUENCE</scope>
    <source>
        <strain evidence="1">BE80</strain>
    </source>
</reference>
<dbReference type="AlphaFoldDB" id="A0AAP5H8J4"/>
<name>A0AAP5H8J4_PAEAM</name>
<dbReference type="EMBL" id="JAVDTR010000013">
    <property type="protein sequence ID" value="MDR6725834.1"/>
    <property type="molecule type" value="Genomic_DNA"/>
</dbReference>
<dbReference type="Proteomes" id="UP001254832">
    <property type="component" value="Unassembled WGS sequence"/>
</dbReference>
<protein>
    <submittedName>
        <fullName evidence="1">Uncharacterized protein</fullName>
    </submittedName>
</protein>
<comment type="caution">
    <text evidence="1">The sequence shown here is derived from an EMBL/GenBank/DDBJ whole genome shotgun (WGS) entry which is preliminary data.</text>
</comment>
<evidence type="ECO:0000313" key="1">
    <source>
        <dbReference type="EMBL" id="MDR6725834.1"/>
    </source>
</evidence>
<evidence type="ECO:0000313" key="2">
    <source>
        <dbReference type="Proteomes" id="UP001254832"/>
    </source>
</evidence>